<evidence type="ECO:0000259" key="1">
    <source>
        <dbReference type="Pfam" id="PF25819"/>
    </source>
</evidence>
<gene>
    <name evidence="2" type="ORF">A2042_05365</name>
</gene>
<organism evidence="2 3">
    <name type="scientific">Candidatus Schekmanbacteria bacterium GWA2_38_11</name>
    <dbReference type="NCBI Taxonomy" id="1817876"/>
    <lineage>
        <taxon>Bacteria</taxon>
        <taxon>Candidatus Schekmaniibacteriota</taxon>
    </lineage>
</organism>
<proteinExistence type="predicted"/>
<accession>A0A1F7R9C9</accession>
<dbReference type="SUPFAM" id="SSF50494">
    <property type="entry name" value="Trypsin-like serine proteases"/>
    <property type="match status" value="1"/>
</dbReference>
<comment type="caution">
    <text evidence="2">The sequence shown here is derived from an EMBL/GenBank/DDBJ whole genome shotgun (WGS) entry which is preliminary data.</text>
</comment>
<evidence type="ECO:0000313" key="2">
    <source>
        <dbReference type="EMBL" id="OGL38153.1"/>
    </source>
</evidence>
<feature type="domain" description="Nal1 C-terminal" evidence="1">
    <location>
        <begin position="258"/>
        <end position="342"/>
    </location>
</feature>
<dbReference type="EMBL" id="MGDB01000155">
    <property type="protein sequence ID" value="OGL38153.1"/>
    <property type="molecule type" value="Genomic_DNA"/>
</dbReference>
<protein>
    <recommendedName>
        <fullName evidence="1">Nal1 C-terminal domain-containing protein</fullName>
    </recommendedName>
</protein>
<dbReference type="InterPro" id="IPR057904">
    <property type="entry name" value="Nal1_C"/>
</dbReference>
<sequence length="364" mass="38041">MKNQFRHYSVYAIVLSVLILAFFLTNFPGDRGFFKPGIAEAKITKDSVVSDKVHPKIKETMDVQERHKDELMSKPDVIGTATGIDDLGNASVLVFAKKEVEAGEIPDNLEGIPVNVKVTGEFTAMKVKGYKKNPIKVSNTSIFPLPVPIGISTGNIGECSSGTIGARVTDGTNVYALSNNHVYALENNASIGSQVLQPGLYDTSCALRGNNNIGTLSAFVPINFSGGTNTLDAAIALSSKSLLGNSTPSTGYGTPGSTPVAAALGMAVQKYGRTTSLTKGTIAGINATVTVSYGTNKTATFVNQIIVTSQKAFIKAGDSGSLLVTYPEANPVGLLFAGNSSGTYVVANSIQDVLSNFGVTIDGK</sequence>
<name>A0A1F7R9C9_9BACT</name>
<dbReference type="InterPro" id="IPR043504">
    <property type="entry name" value="Peptidase_S1_PA_chymotrypsin"/>
</dbReference>
<dbReference type="Pfam" id="PF25819">
    <property type="entry name" value="Nal1_C"/>
    <property type="match status" value="1"/>
</dbReference>
<dbReference type="InterPro" id="IPR009003">
    <property type="entry name" value="Peptidase_S1_PA"/>
</dbReference>
<dbReference type="Proteomes" id="UP000178526">
    <property type="component" value="Unassembled WGS sequence"/>
</dbReference>
<dbReference type="Gene3D" id="2.40.10.10">
    <property type="entry name" value="Trypsin-like serine proteases"/>
    <property type="match status" value="1"/>
</dbReference>
<reference evidence="2 3" key="1">
    <citation type="journal article" date="2016" name="Nat. Commun.">
        <title>Thousands of microbial genomes shed light on interconnected biogeochemical processes in an aquifer system.</title>
        <authorList>
            <person name="Anantharaman K."/>
            <person name="Brown C.T."/>
            <person name="Hug L.A."/>
            <person name="Sharon I."/>
            <person name="Castelle C.J."/>
            <person name="Probst A.J."/>
            <person name="Thomas B.C."/>
            <person name="Singh A."/>
            <person name="Wilkins M.J."/>
            <person name="Karaoz U."/>
            <person name="Brodie E.L."/>
            <person name="Williams K.H."/>
            <person name="Hubbard S.S."/>
            <person name="Banfield J.F."/>
        </authorList>
    </citation>
    <scope>NUCLEOTIDE SEQUENCE [LARGE SCALE GENOMIC DNA]</scope>
</reference>
<evidence type="ECO:0000313" key="3">
    <source>
        <dbReference type="Proteomes" id="UP000178526"/>
    </source>
</evidence>
<dbReference type="AlphaFoldDB" id="A0A1F7R9C9"/>